<dbReference type="GO" id="GO:0018845">
    <property type="term" value="F:2-hydroxychromene-2-carboxylate isomerase activity"/>
    <property type="evidence" value="ECO:0007669"/>
    <property type="project" value="UniProtKB-UniRule"/>
</dbReference>
<comment type="catalytic activity">
    <reaction evidence="1">
        <text>2-hydroxychromene-2-carboxylate = (3E)-4-(2-hydroxyphenyl)-2-oxobut-3-enoate</text>
        <dbReference type="Rhea" id="RHEA:27401"/>
        <dbReference type="ChEBI" id="CHEBI:59350"/>
        <dbReference type="ChEBI" id="CHEBI:59353"/>
        <dbReference type="EC" id="5.99.1.4"/>
    </reaction>
</comment>
<keyword evidence="5" id="KW-1185">Reference proteome</keyword>
<dbReference type="Proteomes" id="UP000294829">
    <property type="component" value="Unassembled WGS sequence"/>
</dbReference>
<evidence type="ECO:0000259" key="3">
    <source>
        <dbReference type="Pfam" id="PF01323"/>
    </source>
</evidence>
<dbReference type="GO" id="GO:1901170">
    <property type="term" value="P:naphthalene catabolic process"/>
    <property type="evidence" value="ECO:0007669"/>
    <property type="project" value="InterPro"/>
</dbReference>
<dbReference type="SUPFAM" id="SSF52833">
    <property type="entry name" value="Thioredoxin-like"/>
    <property type="match status" value="1"/>
</dbReference>
<gene>
    <name evidence="4" type="ORF">E2I14_16755</name>
</gene>
<dbReference type="GO" id="GO:0004364">
    <property type="term" value="F:glutathione transferase activity"/>
    <property type="evidence" value="ECO:0007669"/>
    <property type="project" value="TreeGrafter"/>
</dbReference>
<sequence length="201" mass="22444">MKSPVQFYFDFSSPYGYLAAMKIDELAAKYGRDVEWHPVLLGVIFKITACLPLTQVPMKGKYSEHDFARTARFHDIPFVMPTVFPISSQHAARAVLWVANTKGRDRSVAFAKALYRAFFVDQINISGAEQVIEIGRQFGLDAAALEQGIATAEVKDQLKMEIDDAIKAGVFGSPFVIVDGEPFWGFDRFDQIEATLKNGKI</sequence>
<dbReference type="InterPro" id="IPR014440">
    <property type="entry name" value="HCCAis_GSTk"/>
</dbReference>
<dbReference type="InterPro" id="IPR001853">
    <property type="entry name" value="DSBA-like_thioredoxin_dom"/>
</dbReference>
<dbReference type="GO" id="GO:0006749">
    <property type="term" value="P:glutathione metabolic process"/>
    <property type="evidence" value="ECO:0007669"/>
    <property type="project" value="TreeGrafter"/>
</dbReference>
<organism evidence="4 5">
    <name type="scientific">Sapientia aquatica</name>
    <dbReference type="NCBI Taxonomy" id="1549640"/>
    <lineage>
        <taxon>Bacteria</taxon>
        <taxon>Pseudomonadati</taxon>
        <taxon>Pseudomonadota</taxon>
        <taxon>Betaproteobacteria</taxon>
        <taxon>Burkholderiales</taxon>
        <taxon>Oxalobacteraceae</taxon>
        <taxon>Sapientia</taxon>
    </lineage>
</organism>
<dbReference type="RefSeq" id="WP_133330641.1">
    <property type="nucleotide sequence ID" value="NZ_SMYL01000012.1"/>
</dbReference>
<reference evidence="4 5" key="1">
    <citation type="submission" date="2019-03" db="EMBL/GenBank/DDBJ databases">
        <title>Sapientia aquatica gen. nov., sp. nov., isolated from a crater lake.</title>
        <authorList>
            <person name="Felfoldi T."/>
            <person name="Szabo A."/>
            <person name="Toth E."/>
            <person name="Schumann P."/>
            <person name="Keki Z."/>
            <person name="Marialigeti K."/>
            <person name="Mathe I."/>
        </authorList>
    </citation>
    <scope>NUCLEOTIDE SEQUENCE [LARGE SCALE GENOMIC DNA]</scope>
    <source>
        <strain evidence="4 5">SA-152</strain>
    </source>
</reference>
<dbReference type="EC" id="5.99.1.4" evidence="1"/>
<dbReference type="InterPro" id="IPR044087">
    <property type="entry name" value="NahD-like"/>
</dbReference>
<evidence type="ECO:0000256" key="2">
    <source>
        <dbReference type="PIRSR" id="PIRSR006386-1"/>
    </source>
</evidence>
<accession>A0A4R5VUT2</accession>
<protein>
    <recommendedName>
        <fullName evidence="1">2-hydroxychromene-2-carboxylate isomerase</fullName>
        <ecNumber evidence="1">5.99.1.4</ecNumber>
    </recommendedName>
</protein>
<dbReference type="Pfam" id="PF01323">
    <property type="entry name" value="DSBA"/>
    <property type="match status" value="1"/>
</dbReference>
<dbReference type="InterPro" id="IPR036249">
    <property type="entry name" value="Thioredoxin-like_sf"/>
</dbReference>
<dbReference type="AlphaFoldDB" id="A0A4R5VUT2"/>
<feature type="active site" description="Nucleophile" evidence="2">
    <location>
        <position position="13"/>
    </location>
</feature>
<keyword evidence="1 4" id="KW-0413">Isomerase</keyword>
<dbReference type="OrthoDB" id="8560325at2"/>
<dbReference type="InterPro" id="IPR051924">
    <property type="entry name" value="GST_Kappa/NadH"/>
</dbReference>
<dbReference type="PIRSF" id="PIRSF006386">
    <property type="entry name" value="HCCAis_GSTk"/>
    <property type="match status" value="1"/>
</dbReference>
<evidence type="ECO:0000313" key="4">
    <source>
        <dbReference type="EMBL" id="TDK61932.1"/>
    </source>
</evidence>
<evidence type="ECO:0000313" key="5">
    <source>
        <dbReference type="Proteomes" id="UP000294829"/>
    </source>
</evidence>
<dbReference type="Gene3D" id="3.40.30.10">
    <property type="entry name" value="Glutaredoxin"/>
    <property type="match status" value="1"/>
</dbReference>
<name>A0A4R5VUT2_9BURK</name>
<feature type="domain" description="DSBA-like thioredoxin" evidence="3">
    <location>
        <begin position="5"/>
        <end position="196"/>
    </location>
</feature>
<comment type="similarity">
    <text evidence="1">Belongs to the GST superfamily. NadH family.</text>
</comment>
<dbReference type="CDD" id="cd03022">
    <property type="entry name" value="DsbA_HCCA_Iso"/>
    <property type="match status" value="1"/>
</dbReference>
<proteinExistence type="inferred from homology"/>
<comment type="caution">
    <text evidence="4">The sequence shown here is derived from an EMBL/GenBank/DDBJ whole genome shotgun (WGS) entry which is preliminary data.</text>
</comment>
<evidence type="ECO:0000256" key="1">
    <source>
        <dbReference type="PIRNR" id="PIRNR006386"/>
    </source>
</evidence>
<dbReference type="PANTHER" id="PTHR42943:SF2">
    <property type="entry name" value="GLUTATHIONE S-TRANSFERASE KAPPA 1"/>
    <property type="match status" value="1"/>
</dbReference>
<dbReference type="PANTHER" id="PTHR42943">
    <property type="entry name" value="GLUTATHIONE S-TRANSFERASE KAPPA"/>
    <property type="match status" value="1"/>
</dbReference>
<dbReference type="GO" id="GO:0004602">
    <property type="term" value="F:glutathione peroxidase activity"/>
    <property type="evidence" value="ECO:0007669"/>
    <property type="project" value="TreeGrafter"/>
</dbReference>
<dbReference type="EMBL" id="SMYL01000012">
    <property type="protein sequence ID" value="TDK61932.1"/>
    <property type="molecule type" value="Genomic_DNA"/>
</dbReference>